<proteinExistence type="predicted"/>
<feature type="non-terminal residue" evidence="2">
    <location>
        <position position="324"/>
    </location>
</feature>
<protein>
    <submittedName>
        <fullName evidence="2">HET-domain-containing protein</fullName>
    </submittedName>
</protein>
<dbReference type="AlphaFoldDB" id="A0A6A6T5B1"/>
<evidence type="ECO:0000259" key="1">
    <source>
        <dbReference type="Pfam" id="PF06985"/>
    </source>
</evidence>
<keyword evidence="3" id="KW-1185">Reference proteome</keyword>
<feature type="non-terminal residue" evidence="2">
    <location>
        <position position="1"/>
    </location>
</feature>
<gene>
    <name evidence="2" type="ORF">K491DRAFT_580158</name>
</gene>
<reference evidence="2" key="1">
    <citation type="journal article" date="2020" name="Stud. Mycol.">
        <title>101 Dothideomycetes genomes: a test case for predicting lifestyles and emergence of pathogens.</title>
        <authorList>
            <person name="Haridas S."/>
            <person name="Albert R."/>
            <person name="Binder M."/>
            <person name="Bloem J."/>
            <person name="Labutti K."/>
            <person name="Salamov A."/>
            <person name="Andreopoulos B."/>
            <person name="Baker S."/>
            <person name="Barry K."/>
            <person name="Bills G."/>
            <person name="Bluhm B."/>
            <person name="Cannon C."/>
            <person name="Castanera R."/>
            <person name="Culley D."/>
            <person name="Daum C."/>
            <person name="Ezra D."/>
            <person name="Gonzalez J."/>
            <person name="Henrissat B."/>
            <person name="Kuo A."/>
            <person name="Liang C."/>
            <person name="Lipzen A."/>
            <person name="Lutzoni F."/>
            <person name="Magnuson J."/>
            <person name="Mondo S."/>
            <person name="Nolan M."/>
            <person name="Ohm R."/>
            <person name="Pangilinan J."/>
            <person name="Park H.-J."/>
            <person name="Ramirez L."/>
            <person name="Alfaro M."/>
            <person name="Sun H."/>
            <person name="Tritt A."/>
            <person name="Yoshinaga Y."/>
            <person name="Zwiers L.-H."/>
            <person name="Turgeon B."/>
            <person name="Goodwin S."/>
            <person name="Spatafora J."/>
            <person name="Crous P."/>
            <person name="Grigoriev I."/>
        </authorList>
    </citation>
    <scope>NUCLEOTIDE SEQUENCE</scope>
    <source>
        <strain evidence="2">CBS 122681</strain>
    </source>
</reference>
<dbReference type="InterPro" id="IPR010730">
    <property type="entry name" value="HET"/>
</dbReference>
<dbReference type="PANTHER" id="PTHR33112:SF16">
    <property type="entry name" value="HETEROKARYON INCOMPATIBILITY DOMAIN-CONTAINING PROTEIN"/>
    <property type="match status" value="1"/>
</dbReference>
<evidence type="ECO:0000313" key="3">
    <source>
        <dbReference type="Proteomes" id="UP000799324"/>
    </source>
</evidence>
<name>A0A6A6T5B1_9PLEO</name>
<sequence length="324" mass="37101">LPKRVLDLSSADRDRISLMQLNGVYAPYIALSYSWGPAGVALRTTPENLSSHLQNIPWQEFPIVFRDAIVICWALEIKYLWIDALCILQGDAADWEVESAKMAEIYSNSFLTIAAAACPDNHASLFSDRWTSYSEETGKSFRACSGPNAHMHRADAPLLTRAWAYQERLLPSRTIHIHAEELVWECKTNMRCECGALDDYYMRRAERLNTDELDQPPDRNSTHWLKSLFASIEMTQIANERICFIWLDLVSEFTRLDLTYEDDRLPALSGLAAKFLNRSMGDYFAGMWSATLNVSLLWESIWEQQDFVQPNSHHPPAPTWSWAS</sequence>
<dbReference type="EMBL" id="MU004357">
    <property type="protein sequence ID" value="KAF2654862.1"/>
    <property type="molecule type" value="Genomic_DNA"/>
</dbReference>
<accession>A0A6A6T5B1</accession>
<dbReference type="OrthoDB" id="3486565at2759"/>
<dbReference type="Pfam" id="PF06985">
    <property type="entry name" value="HET"/>
    <property type="match status" value="1"/>
</dbReference>
<organism evidence="2 3">
    <name type="scientific">Lophiostoma macrostomum CBS 122681</name>
    <dbReference type="NCBI Taxonomy" id="1314788"/>
    <lineage>
        <taxon>Eukaryota</taxon>
        <taxon>Fungi</taxon>
        <taxon>Dikarya</taxon>
        <taxon>Ascomycota</taxon>
        <taxon>Pezizomycotina</taxon>
        <taxon>Dothideomycetes</taxon>
        <taxon>Pleosporomycetidae</taxon>
        <taxon>Pleosporales</taxon>
        <taxon>Lophiostomataceae</taxon>
        <taxon>Lophiostoma</taxon>
    </lineage>
</organism>
<dbReference type="Proteomes" id="UP000799324">
    <property type="component" value="Unassembled WGS sequence"/>
</dbReference>
<feature type="domain" description="Heterokaryon incompatibility" evidence="1">
    <location>
        <begin position="28"/>
        <end position="167"/>
    </location>
</feature>
<dbReference type="PANTHER" id="PTHR33112">
    <property type="entry name" value="DOMAIN PROTEIN, PUTATIVE-RELATED"/>
    <property type="match status" value="1"/>
</dbReference>
<evidence type="ECO:0000313" key="2">
    <source>
        <dbReference type="EMBL" id="KAF2654862.1"/>
    </source>
</evidence>